<dbReference type="PATRIC" id="fig|1886670.3.peg.275"/>
<dbReference type="SUPFAM" id="SSF52540">
    <property type="entry name" value="P-loop containing nucleoside triphosphate hydrolases"/>
    <property type="match status" value="1"/>
</dbReference>
<accession>A0A1E3L930</accession>
<dbReference type="EC" id="2.7.4.8" evidence="3"/>
<dbReference type="Proteomes" id="UP000094578">
    <property type="component" value="Unassembled WGS sequence"/>
</dbReference>
<dbReference type="AlphaFoldDB" id="A0A1E3L930"/>
<dbReference type="InterPro" id="IPR027417">
    <property type="entry name" value="P-loop_NTPase"/>
</dbReference>
<dbReference type="SMART" id="SM00072">
    <property type="entry name" value="GuKc"/>
    <property type="match status" value="1"/>
</dbReference>
<evidence type="ECO:0000256" key="5">
    <source>
        <dbReference type="ARBA" id="ARBA00022679"/>
    </source>
</evidence>
<evidence type="ECO:0000256" key="2">
    <source>
        <dbReference type="ARBA" id="ARBA00005790"/>
    </source>
</evidence>
<dbReference type="GO" id="GO:0004385">
    <property type="term" value="F:GMP kinase activity"/>
    <property type="evidence" value="ECO:0007669"/>
    <property type="project" value="UniProtKB-EC"/>
</dbReference>
<comment type="function">
    <text evidence="1">Essential for recycling GMP and indirectly, cGMP.</text>
</comment>
<dbReference type="STRING" id="1886670.PTI45_00265"/>
<dbReference type="Gene3D" id="3.40.50.300">
    <property type="entry name" value="P-loop containing nucleotide triphosphate hydrolases"/>
    <property type="match status" value="1"/>
</dbReference>
<dbReference type="FunFam" id="3.30.63.10:FF:000002">
    <property type="entry name" value="Guanylate kinase 1"/>
    <property type="match status" value="1"/>
</dbReference>
<dbReference type="InterPro" id="IPR008144">
    <property type="entry name" value="Guanylate_kin-like_dom"/>
</dbReference>
<keyword evidence="5 10" id="KW-0808">Transferase</keyword>
<evidence type="ECO:0000256" key="3">
    <source>
        <dbReference type="ARBA" id="ARBA00012961"/>
    </source>
</evidence>
<feature type="domain" description="Guanylate kinase-like" evidence="9">
    <location>
        <begin position="3"/>
        <end position="180"/>
    </location>
</feature>
<comment type="catalytic activity">
    <reaction evidence="8">
        <text>GMP + ATP = GDP + ADP</text>
        <dbReference type="Rhea" id="RHEA:20780"/>
        <dbReference type="ChEBI" id="CHEBI:30616"/>
        <dbReference type="ChEBI" id="CHEBI:58115"/>
        <dbReference type="ChEBI" id="CHEBI:58189"/>
        <dbReference type="ChEBI" id="CHEBI:456216"/>
        <dbReference type="EC" id="2.7.4.8"/>
    </reaction>
</comment>
<evidence type="ECO:0000256" key="6">
    <source>
        <dbReference type="ARBA" id="ARBA00022777"/>
    </source>
</evidence>
<reference evidence="10 11" key="1">
    <citation type="submission" date="2016-08" db="EMBL/GenBank/DDBJ databases">
        <title>Genome sequencing of Paenibacillus sp. TI45-13ar, isolated from Korean traditional nuruk.</title>
        <authorList>
            <person name="Kim S.-J."/>
        </authorList>
    </citation>
    <scope>NUCLEOTIDE SEQUENCE [LARGE SCALE GENOMIC DNA]</scope>
    <source>
        <strain evidence="10 11">TI45-13ar</strain>
    </source>
</reference>
<keyword evidence="6 10" id="KW-0418">Kinase</keyword>
<comment type="similarity">
    <text evidence="2">Belongs to the guanylate kinase family.</text>
</comment>
<evidence type="ECO:0000256" key="8">
    <source>
        <dbReference type="ARBA" id="ARBA00048594"/>
    </source>
</evidence>
<dbReference type="RefSeq" id="WP_069325757.1">
    <property type="nucleotide sequence ID" value="NZ_MDER01000012.1"/>
</dbReference>
<sequence>MSFSIVVFQGPSASGKSTLQARLGVPKIVTWTSRQPRAGEQDGVDYHFATREQIELMFRQGLMLEMSEYRNNLYGTSISSIEDAGKDGQVRSTVMDAPGAKLVKDKWGDRVLLIGVLADREQLAKRLFDRKVSIAEQEQRLLSYDQEKSALSACDLIIHNSEGQLRTAEKVIDFIREGITHATRP</sequence>
<keyword evidence="11" id="KW-1185">Reference proteome</keyword>
<dbReference type="CDD" id="cd00071">
    <property type="entry name" value="GMPK"/>
    <property type="match status" value="1"/>
</dbReference>
<dbReference type="GO" id="GO:0005829">
    <property type="term" value="C:cytosol"/>
    <property type="evidence" value="ECO:0007669"/>
    <property type="project" value="TreeGrafter"/>
</dbReference>
<dbReference type="PANTHER" id="PTHR23117:SF13">
    <property type="entry name" value="GUANYLATE KINASE"/>
    <property type="match status" value="1"/>
</dbReference>
<name>A0A1E3L930_9BACL</name>
<gene>
    <name evidence="10" type="ORF">PTI45_00265</name>
</gene>
<dbReference type="PROSITE" id="PS50052">
    <property type="entry name" value="GUANYLATE_KINASE_2"/>
    <property type="match status" value="1"/>
</dbReference>
<dbReference type="InterPro" id="IPR008145">
    <property type="entry name" value="GK/Ca_channel_bsu"/>
</dbReference>
<proteinExistence type="inferred from homology"/>
<dbReference type="Pfam" id="PF00625">
    <property type="entry name" value="Guanylate_kin"/>
    <property type="match status" value="1"/>
</dbReference>
<comment type="caution">
    <text evidence="10">The sequence shown here is derived from an EMBL/GenBank/DDBJ whole genome shotgun (WGS) entry which is preliminary data.</text>
</comment>
<evidence type="ECO:0000259" key="9">
    <source>
        <dbReference type="PROSITE" id="PS50052"/>
    </source>
</evidence>
<dbReference type="EMBL" id="MDER01000012">
    <property type="protein sequence ID" value="ODP30332.1"/>
    <property type="molecule type" value="Genomic_DNA"/>
</dbReference>
<evidence type="ECO:0000313" key="10">
    <source>
        <dbReference type="EMBL" id="ODP30332.1"/>
    </source>
</evidence>
<organism evidence="10 11">
    <name type="scientific">Paenibacillus nuruki</name>
    <dbReference type="NCBI Taxonomy" id="1886670"/>
    <lineage>
        <taxon>Bacteria</taxon>
        <taxon>Bacillati</taxon>
        <taxon>Bacillota</taxon>
        <taxon>Bacilli</taxon>
        <taxon>Bacillales</taxon>
        <taxon>Paenibacillaceae</taxon>
        <taxon>Paenibacillus</taxon>
    </lineage>
</organism>
<protein>
    <recommendedName>
        <fullName evidence="4">Guanylate kinase</fullName>
        <ecNumber evidence="3">2.7.4.8</ecNumber>
    </recommendedName>
    <alternativeName>
        <fullName evidence="7">GMP kinase</fullName>
    </alternativeName>
</protein>
<evidence type="ECO:0000256" key="1">
    <source>
        <dbReference type="ARBA" id="ARBA00003531"/>
    </source>
</evidence>
<dbReference type="PANTHER" id="PTHR23117">
    <property type="entry name" value="GUANYLATE KINASE-RELATED"/>
    <property type="match status" value="1"/>
</dbReference>
<evidence type="ECO:0000256" key="4">
    <source>
        <dbReference type="ARBA" id="ARBA00016296"/>
    </source>
</evidence>
<evidence type="ECO:0000313" key="11">
    <source>
        <dbReference type="Proteomes" id="UP000094578"/>
    </source>
</evidence>
<evidence type="ECO:0000256" key="7">
    <source>
        <dbReference type="ARBA" id="ARBA00030128"/>
    </source>
</evidence>